<dbReference type="PANTHER" id="PTHR12465">
    <property type="entry name" value="UBIQUITIN SPECIFIC PROTEASE HOMOLOG 49"/>
    <property type="match status" value="1"/>
</dbReference>
<comment type="subunit">
    <text evidence="6">Component of the Mediator complex.</text>
</comment>
<keyword evidence="8" id="KW-1185">Reference proteome</keyword>
<comment type="subcellular location">
    <subcellularLocation>
        <location evidence="1 6">Nucleus</location>
    </subcellularLocation>
</comment>
<keyword evidence="6" id="KW-0804">Transcription</keyword>
<evidence type="ECO:0000256" key="5">
    <source>
        <dbReference type="ARBA" id="ARBA00031954"/>
    </source>
</evidence>
<accession>A0AA88HQX8</accession>
<dbReference type="Pfam" id="PF08612">
    <property type="entry name" value="Med20"/>
    <property type="match status" value="1"/>
</dbReference>
<keyword evidence="6" id="KW-0805">Transcription regulation</keyword>
<comment type="similarity">
    <text evidence="2 6">Belongs to the Mediator complex subunit 20 family.</text>
</comment>
<proteinExistence type="inferred from homology"/>
<gene>
    <name evidence="6" type="primary">MED20</name>
    <name evidence="7" type="ORF">QYM36_009770</name>
</gene>
<dbReference type="GO" id="GO:0003713">
    <property type="term" value="F:transcription coactivator activity"/>
    <property type="evidence" value="ECO:0007669"/>
    <property type="project" value="TreeGrafter"/>
</dbReference>
<organism evidence="7 8">
    <name type="scientific">Artemia franciscana</name>
    <name type="common">Brine shrimp</name>
    <name type="synonym">Artemia sanfranciscana</name>
    <dbReference type="NCBI Taxonomy" id="6661"/>
    <lineage>
        <taxon>Eukaryota</taxon>
        <taxon>Metazoa</taxon>
        <taxon>Ecdysozoa</taxon>
        <taxon>Arthropoda</taxon>
        <taxon>Crustacea</taxon>
        <taxon>Branchiopoda</taxon>
        <taxon>Anostraca</taxon>
        <taxon>Artemiidae</taxon>
        <taxon>Artemia</taxon>
    </lineage>
</organism>
<keyword evidence="4 6" id="KW-0539">Nucleus</keyword>
<comment type="caution">
    <text evidence="7">The sequence shown here is derived from an EMBL/GenBank/DDBJ whole genome shotgun (WGS) entry which is preliminary data.</text>
</comment>
<evidence type="ECO:0000256" key="4">
    <source>
        <dbReference type="ARBA" id="ARBA00023242"/>
    </source>
</evidence>
<dbReference type="AlphaFoldDB" id="A0AA88HQX8"/>
<name>A0AA88HQX8_ARTSF</name>
<evidence type="ECO:0000313" key="7">
    <source>
        <dbReference type="EMBL" id="KAK2713990.1"/>
    </source>
</evidence>
<evidence type="ECO:0000256" key="6">
    <source>
        <dbReference type="RuleBase" id="RU364152"/>
    </source>
</evidence>
<dbReference type="Proteomes" id="UP001187531">
    <property type="component" value="Unassembled WGS sequence"/>
</dbReference>
<evidence type="ECO:0000256" key="2">
    <source>
        <dbReference type="ARBA" id="ARBA00010743"/>
    </source>
</evidence>
<dbReference type="GO" id="GO:0006357">
    <property type="term" value="P:regulation of transcription by RNA polymerase II"/>
    <property type="evidence" value="ECO:0007669"/>
    <property type="project" value="InterPro"/>
</dbReference>
<reference evidence="7" key="1">
    <citation type="submission" date="2023-07" db="EMBL/GenBank/DDBJ databases">
        <title>Chromosome-level genome assembly of Artemia franciscana.</title>
        <authorList>
            <person name="Jo E."/>
        </authorList>
    </citation>
    <scope>NUCLEOTIDE SEQUENCE</scope>
    <source>
        <tissue evidence="7">Whole body</tissue>
    </source>
</reference>
<evidence type="ECO:0000256" key="3">
    <source>
        <dbReference type="ARBA" id="ARBA00019690"/>
    </source>
</evidence>
<sequence>MGVTVLQTFPIVEGKTGPYTIDLLSTRITALGAVKKDIFIVDCETFTQPTAIPNVAPRSVNVLHDSEMPVSVFSLLDTGTKIVPLVADSLFDLLMLKMAPWYVPKKNLKIESKGPRFEAGDFIVKLGSVSMGGHFKGILVEVEYTACCVPQACWDLMKEFIQGFLGSHGLTAPPQAMQTRMNDIFQPIDKISQYLEHFNLFRKTTSVR</sequence>
<protein>
    <recommendedName>
        <fullName evidence="3 6">Mediator of RNA polymerase II transcription subunit 20</fullName>
    </recommendedName>
    <alternativeName>
        <fullName evidence="5 6">Mediator complex subunit 20</fullName>
    </alternativeName>
</protein>
<dbReference type="EMBL" id="JAVRJZ010000014">
    <property type="protein sequence ID" value="KAK2713990.1"/>
    <property type="molecule type" value="Genomic_DNA"/>
</dbReference>
<dbReference type="GO" id="GO:0016592">
    <property type="term" value="C:mediator complex"/>
    <property type="evidence" value="ECO:0007669"/>
    <property type="project" value="InterPro"/>
</dbReference>
<dbReference type="PANTHER" id="PTHR12465:SF0">
    <property type="entry name" value="MEDIATOR OF RNA POLYMERASE II TRANSCRIPTION SUBUNIT 20"/>
    <property type="match status" value="1"/>
</dbReference>
<dbReference type="InterPro" id="IPR013921">
    <property type="entry name" value="Mediator_Med20"/>
</dbReference>
<evidence type="ECO:0000313" key="8">
    <source>
        <dbReference type="Proteomes" id="UP001187531"/>
    </source>
</evidence>
<keyword evidence="6" id="KW-0010">Activator</keyword>
<evidence type="ECO:0000256" key="1">
    <source>
        <dbReference type="ARBA" id="ARBA00004123"/>
    </source>
</evidence>
<comment type="function">
    <text evidence="6">Component of the Mediator complex, a coactivator involved in the regulated transcription of nearly all RNA polymerase II-dependent genes. Mediator functions as a bridge to convey information from gene-specific regulatory proteins to the basal RNA polymerase II transcription machinery. Mediator is recruited to promoters by direct interactions with regulatory proteins and serves as a scaffold for the assembly of a functional preinitiation complex with RNA polymerase II and the general transcription factors.</text>
</comment>